<evidence type="ECO:0000313" key="17">
    <source>
        <dbReference type="Proteomes" id="UP000192247"/>
    </source>
</evidence>
<dbReference type="OrthoDB" id="275509at2759"/>
<dbReference type="FunFam" id="1.25.50.20:FF:000002">
    <property type="entry name" value="Aminopeptidase"/>
    <property type="match status" value="1"/>
</dbReference>
<keyword evidence="3 12" id="KW-0031">Aminopeptidase</keyword>
<dbReference type="Gene3D" id="1.25.50.20">
    <property type="match status" value="1"/>
</dbReference>
<dbReference type="InterPro" id="IPR050344">
    <property type="entry name" value="Peptidase_M1_aminopeptidases"/>
</dbReference>
<dbReference type="GO" id="GO:0005886">
    <property type="term" value="C:plasma membrane"/>
    <property type="evidence" value="ECO:0007669"/>
    <property type="project" value="UniProtKB-SubCell"/>
</dbReference>
<dbReference type="GO" id="GO:0042277">
    <property type="term" value="F:peptide binding"/>
    <property type="evidence" value="ECO:0007669"/>
    <property type="project" value="TreeGrafter"/>
</dbReference>
<dbReference type="SUPFAM" id="SSF55486">
    <property type="entry name" value="Metalloproteases ('zincins'), catalytic domain"/>
    <property type="match status" value="1"/>
</dbReference>
<dbReference type="GO" id="GO:0005615">
    <property type="term" value="C:extracellular space"/>
    <property type="evidence" value="ECO:0007669"/>
    <property type="project" value="TreeGrafter"/>
</dbReference>
<dbReference type="Gene3D" id="2.60.40.1910">
    <property type="match status" value="1"/>
</dbReference>
<dbReference type="Pfam" id="PF11838">
    <property type="entry name" value="ERAP1_C"/>
    <property type="match status" value="1"/>
</dbReference>
<sequence>MTQTKKHFTRLEKNVIPEHYKIVIKIDPESCKFDGTVEVNIKVNEPCESIVLYSLDLVVTGVELQSGDRKIKASEVKELKNDERIEFVMEGTVPQGPSVLRYDFAGKLEDKLRGLYLCRSKNEKGEQVNSACSHFEAADCRRAFPCWDEPAMKAVFEVTMITKKGLLALSNTMPVEEKDDEEEGWTRTTFEPTPKMSTYLVCFVVGQYDYVEALSARSVRVRVYTPIAKKDQGKFALDMAVKSLDFYEDYFKIPYPLSKIDLIAIPDFAMGAMEHWGLITARETCILNDSAHSTTQGKIQNAMTIAHELAHQWFGNLVTMEWWTYLWLSEGFARFMETVAISLLAPEFDTASQFPCNVLNYALELDALNSSHPIEVEVNHPSEVEEIFDTISYEKGASVIAMLHNFIGEEKFRSGLKLYMDRHSYSNTITEDLWAALNEASGQPVSDVMDTWIKQMGFPIISVKSRESGSNRILVVKQQKFHSMASKSSSKGPQPQWKVPLVIGAAGLKTKTVLLDAAEQEIEFEDAAKAAWIYVNYGASGVFRVHYDSPMLEALLPVIQDKSLPRVDRFMLHSDLFALVKAGYASTKELLKLTAAYSNETELSVWESVFDLMGTLDQLLDDQPALHEKLCCFGRQLFTGIFEKLGWDAKPDDKPSDAILRNRLLGMMVTFGDEKVLKEARRRFGNYVAGTGTIAADARKAVYRAAIMDVDKHPSTWDDLLKLYNAADMQEEAVRIASSLGYARNKDTLLKVVITQMVLEFADSEAVRSQNVLWVIAPVTRSSLGRELAWAHFTKNFNKYMKQFNSGTLFHRLISVVGGSFHTLDKAKEFQTFFQKNAVEGGERTVCQTLEEIEIKANWLQRDEHQMAEFLSKLT</sequence>
<keyword evidence="5 10" id="KW-0479">Metal-binding</keyword>
<evidence type="ECO:0000256" key="5">
    <source>
        <dbReference type="ARBA" id="ARBA00022723"/>
    </source>
</evidence>
<comment type="subcellular location">
    <subcellularLocation>
        <location evidence="1">Cell membrane</location>
        <topology evidence="1">Lipid-anchor</topology>
        <topology evidence="1">GPI-anchor</topology>
    </subcellularLocation>
</comment>
<dbReference type="PANTHER" id="PTHR11533">
    <property type="entry name" value="PROTEASE M1 ZINC METALLOPROTEASE"/>
    <property type="match status" value="1"/>
</dbReference>
<evidence type="ECO:0000313" key="16">
    <source>
        <dbReference type="EMBL" id="OQR67760.1"/>
    </source>
</evidence>
<evidence type="ECO:0000256" key="9">
    <source>
        <dbReference type="PIRSR" id="PIRSR634016-1"/>
    </source>
</evidence>
<reference evidence="16 17" key="1">
    <citation type="journal article" date="2017" name="Gigascience">
        <title>Draft genome of the honey bee ectoparasitic mite, Tropilaelaps mercedesae, is shaped by the parasitic life history.</title>
        <authorList>
            <person name="Dong X."/>
            <person name="Armstrong S.D."/>
            <person name="Xia D."/>
            <person name="Makepeace B.L."/>
            <person name="Darby A.C."/>
            <person name="Kadowaki T."/>
        </authorList>
    </citation>
    <scope>NUCLEOTIDE SEQUENCE [LARGE SCALE GENOMIC DNA]</scope>
    <source>
        <strain evidence="16">Wuxi-XJTLU</strain>
    </source>
</reference>
<evidence type="ECO:0000256" key="11">
    <source>
        <dbReference type="PIRSR" id="PIRSR634016-4"/>
    </source>
</evidence>
<dbReference type="GO" id="GO:0005737">
    <property type="term" value="C:cytoplasm"/>
    <property type="evidence" value="ECO:0007669"/>
    <property type="project" value="TreeGrafter"/>
</dbReference>
<dbReference type="GO" id="GO:0070006">
    <property type="term" value="F:metalloaminopeptidase activity"/>
    <property type="evidence" value="ECO:0007669"/>
    <property type="project" value="TreeGrafter"/>
</dbReference>
<dbReference type="AlphaFoldDB" id="A0A1V9X2A1"/>
<keyword evidence="17" id="KW-1185">Reference proteome</keyword>
<dbReference type="SUPFAM" id="SSF63737">
    <property type="entry name" value="Leukotriene A4 hydrolase N-terminal domain"/>
    <property type="match status" value="1"/>
</dbReference>
<feature type="domain" description="Peptidase M1 membrane alanine aminopeptidase" evidence="13">
    <location>
        <begin position="235"/>
        <end position="452"/>
    </location>
</feature>
<dbReference type="InterPro" id="IPR027268">
    <property type="entry name" value="Peptidase_M4/M1_CTD_sf"/>
</dbReference>
<dbReference type="InterPro" id="IPR014782">
    <property type="entry name" value="Peptidase_M1_dom"/>
</dbReference>
<dbReference type="GO" id="GO:0043171">
    <property type="term" value="P:peptide catabolic process"/>
    <property type="evidence" value="ECO:0007669"/>
    <property type="project" value="TreeGrafter"/>
</dbReference>
<dbReference type="PANTHER" id="PTHR11533:SF174">
    <property type="entry name" value="PUROMYCIN-SENSITIVE AMINOPEPTIDASE-RELATED"/>
    <property type="match status" value="1"/>
</dbReference>
<evidence type="ECO:0000256" key="3">
    <source>
        <dbReference type="ARBA" id="ARBA00022438"/>
    </source>
</evidence>
<evidence type="ECO:0000259" key="14">
    <source>
        <dbReference type="Pfam" id="PF11838"/>
    </source>
</evidence>
<dbReference type="Gene3D" id="2.60.40.1730">
    <property type="entry name" value="tricorn interacting facor f3 domain"/>
    <property type="match status" value="1"/>
</dbReference>
<dbReference type="GO" id="GO:0006508">
    <property type="term" value="P:proteolysis"/>
    <property type="evidence" value="ECO:0007669"/>
    <property type="project" value="UniProtKB-KW"/>
</dbReference>
<feature type="domain" description="ERAP1-like C-terminal" evidence="14">
    <location>
        <begin position="532"/>
        <end position="854"/>
    </location>
</feature>
<keyword evidence="7 10" id="KW-0862">Zinc</keyword>
<evidence type="ECO:0000256" key="10">
    <source>
        <dbReference type="PIRSR" id="PIRSR634016-3"/>
    </source>
</evidence>
<evidence type="ECO:0000256" key="4">
    <source>
        <dbReference type="ARBA" id="ARBA00022670"/>
    </source>
</evidence>
<dbReference type="PRINTS" id="PR00756">
    <property type="entry name" value="ALADIPTASE"/>
</dbReference>
<dbReference type="EMBL" id="MNPL01027532">
    <property type="protein sequence ID" value="OQR67760.1"/>
    <property type="molecule type" value="Genomic_DNA"/>
</dbReference>
<keyword evidence="6 12" id="KW-0378">Hydrolase</keyword>
<dbReference type="Pfam" id="PF01433">
    <property type="entry name" value="Peptidase_M1"/>
    <property type="match status" value="1"/>
</dbReference>
<dbReference type="FunCoup" id="A0A1V9X2A1">
    <property type="interactions" value="1425"/>
</dbReference>
<feature type="site" description="Transition state stabilizer" evidence="11">
    <location>
        <position position="393"/>
    </location>
</feature>
<feature type="domain" description="Aminopeptidase N-like N-terminal" evidence="15">
    <location>
        <begin position="17"/>
        <end position="200"/>
    </location>
</feature>
<dbReference type="Proteomes" id="UP000192247">
    <property type="component" value="Unassembled WGS sequence"/>
</dbReference>
<evidence type="ECO:0000256" key="1">
    <source>
        <dbReference type="ARBA" id="ARBA00004609"/>
    </source>
</evidence>
<evidence type="ECO:0000256" key="2">
    <source>
        <dbReference type="ARBA" id="ARBA00010136"/>
    </source>
</evidence>
<dbReference type="InterPro" id="IPR024571">
    <property type="entry name" value="ERAP1-like_C_dom"/>
</dbReference>
<feature type="binding site" evidence="10">
    <location>
        <position position="311"/>
    </location>
    <ligand>
        <name>Zn(2+)</name>
        <dbReference type="ChEBI" id="CHEBI:29105"/>
        <note>catalytic</note>
    </ligand>
</feature>
<name>A0A1V9X2A1_9ACAR</name>
<protein>
    <recommendedName>
        <fullName evidence="12">Aminopeptidase</fullName>
        <ecNumber evidence="12">3.4.11.-</ecNumber>
    </recommendedName>
</protein>
<dbReference type="Gene3D" id="1.10.390.10">
    <property type="entry name" value="Neutral Protease Domain 2"/>
    <property type="match status" value="1"/>
</dbReference>
<gene>
    <name evidence="16" type="ORF">BIW11_13330</name>
</gene>
<feature type="binding site" evidence="10">
    <location>
        <position position="307"/>
    </location>
    <ligand>
        <name>Zn(2+)</name>
        <dbReference type="ChEBI" id="CHEBI:29105"/>
        <note>catalytic</note>
    </ligand>
</feature>
<organism evidence="16 17">
    <name type="scientific">Tropilaelaps mercedesae</name>
    <dbReference type="NCBI Taxonomy" id="418985"/>
    <lineage>
        <taxon>Eukaryota</taxon>
        <taxon>Metazoa</taxon>
        <taxon>Ecdysozoa</taxon>
        <taxon>Arthropoda</taxon>
        <taxon>Chelicerata</taxon>
        <taxon>Arachnida</taxon>
        <taxon>Acari</taxon>
        <taxon>Parasitiformes</taxon>
        <taxon>Mesostigmata</taxon>
        <taxon>Gamasina</taxon>
        <taxon>Dermanyssoidea</taxon>
        <taxon>Laelapidae</taxon>
        <taxon>Tropilaelaps</taxon>
    </lineage>
</organism>
<feature type="active site" description="Proton acceptor" evidence="9">
    <location>
        <position position="308"/>
    </location>
</feature>
<dbReference type="STRING" id="418985.A0A1V9X2A1"/>
<evidence type="ECO:0000256" key="12">
    <source>
        <dbReference type="RuleBase" id="RU364040"/>
    </source>
</evidence>
<dbReference type="InterPro" id="IPR034016">
    <property type="entry name" value="M1_APN-typ"/>
</dbReference>
<dbReference type="GO" id="GO:0008270">
    <property type="term" value="F:zinc ion binding"/>
    <property type="evidence" value="ECO:0007669"/>
    <property type="project" value="UniProtKB-UniRule"/>
</dbReference>
<dbReference type="Pfam" id="PF17900">
    <property type="entry name" value="Peptidase_M1_N"/>
    <property type="match status" value="1"/>
</dbReference>
<comment type="cofactor">
    <cofactor evidence="10 12">
        <name>Zn(2+)</name>
        <dbReference type="ChEBI" id="CHEBI:29105"/>
    </cofactor>
    <text evidence="10 12">Binds 1 zinc ion per subunit.</text>
</comment>
<dbReference type="FunFam" id="1.10.390.10:FF:000001">
    <property type="entry name" value="Aminopeptidase"/>
    <property type="match status" value="1"/>
</dbReference>
<comment type="similarity">
    <text evidence="2 12">Belongs to the peptidase M1 family.</text>
</comment>
<keyword evidence="8 12" id="KW-0482">Metalloprotease</keyword>
<dbReference type="CDD" id="cd09601">
    <property type="entry name" value="M1_APN-Q_like"/>
    <property type="match status" value="1"/>
</dbReference>
<dbReference type="InterPro" id="IPR001930">
    <property type="entry name" value="Peptidase_M1"/>
</dbReference>
<evidence type="ECO:0000256" key="6">
    <source>
        <dbReference type="ARBA" id="ARBA00022801"/>
    </source>
</evidence>
<proteinExistence type="inferred from homology"/>
<evidence type="ECO:0000256" key="8">
    <source>
        <dbReference type="ARBA" id="ARBA00023049"/>
    </source>
</evidence>
<evidence type="ECO:0000259" key="13">
    <source>
        <dbReference type="Pfam" id="PF01433"/>
    </source>
</evidence>
<feature type="binding site" evidence="10">
    <location>
        <position position="330"/>
    </location>
    <ligand>
        <name>Zn(2+)</name>
        <dbReference type="ChEBI" id="CHEBI:29105"/>
        <note>catalytic</note>
    </ligand>
</feature>
<dbReference type="InterPro" id="IPR045357">
    <property type="entry name" value="Aminopeptidase_N-like_N"/>
</dbReference>
<keyword evidence="4 12" id="KW-0645">Protease</keyword>
<dbReference type="InterPro" id="IPR042097">
    <property type="entry name" value="Aminopeptidase_N-like_N_sf"/>
</dbReference>
<accession>A0A1V9X2A1</accession>
<comment type="caution">
    <text evidence="16">The sequence shown here is derived from an EMBL/GenBank/DDBJ whole genome shotgun (WGS) entry which is preliminary data.</text>
</comment>
<dbReference type="InParanoid" id="A0A1V9X2A1"/>
<evidence type="ECO:0000256" key="7">
    <source>
        <dbReference type="ARBA" id="ARBA00022833"/>
    </source>
</evidence>
<evidence type="ECO:0000259" key="15">
    <source>
        <dbReference type="Pfam" id="PF17900"/>
    </source>
</evidence>
<dbReference type="EC" id="3.4.11.-" evidence="12"/>